<sequence>GTCGLVAYVLHALASKASASSQSPVRPTNDQDSVHSLQITEIPINKSSGQRSAYTANPAGSDSSKDDSASSGDGDAEGEDPSSWITAELVKDLNNGVQTASKIKDKLKENGVYFGNIKNGKASSTLDEACKQTYVDHVMHAISASKVFEKEISESKSIRTGRSRRSAIEHSVTTFLHNLYNGAAKQNITVKDLILLTSLVFYNHKTLKDIVSSSEQQKASPTGGFIGISQEDFERLNIDNLVRSGPASSSSHDCYKRLSHHRDGEAINNLVKLHKRMLGNHSADDINMAYVLNMYAPKRFDKKLNMSKNGIDGESLLSLAEEDSDIVTDLVRMAYFYRKVSDSLANLFNTSK</sequence>
<feature type="compositionally biased region" description="Polar residues" evidence="1">
    <location>
        <begin position="24"/>
        <end position="55"/>
    </location>
</feature>
<name>A0A1B6IB18_9HEMI</name>
<dbReference type="EMBL" id="GECU01023598">
    <property type="protein sequence ID" value="JAS84108.1"/>
    <property type="molecule type" value="Transcribed_RNA"/>
</dbReference>
<accession>A0A1B6IB18</accession>
<proteinExistence type="predicted"/>
<feature type="non-terminal residue" evidence="3">
    <location>
        <position position="1"/>
    </location>
</feature>
<gene>
    <name evidence="3" type="ORF">g.2387</name>
</gene>
<reference evidence="3" key="1">
    <citation type="submission" date="2015-11" db="EMBL/GenBank/DDBJ databases">
        <title>De novo transcriptome assembly of four potential Pierce s Disease insect vectors from Arizona vineyards.</title>
        <authorList>
            <person name="Tassone E.E."/>
        </authorList>
    </citation>
    <scope>NUCLEOTIDE SEQUENCE</scope>
</reference>
<keyword evidence="2" id="KW-0732">Signal</keyword>
<feature type="signal peptide" evidence="2">
    <location>
        <begin position="1"/>
        <end position="19"/>
    </location>
</feature>
<organism evidence="3">
    <name type="scientific">Homalodisca liturata</name>
    <dbReference type="NCBI Taxonomy" id="320908"/>
    <lineage>
        <taxon>Eukaryota</taxon>
        <taxon>Metazoa</taxon>
        <taxon>Ecdysozoa</taxon>
        <taxon>Arthropoda</taxon>
        <taxon>Hexapoda</taxon>
        <taxon>Insecta</taxon>
        <taxon>Pterygota</taxon>
        <taxon>Neoptera</taxon>
        <taxon>Paraneoptera</taxon>
        <taxon>Hemiptera</taxon>
        <taxon>Auchenorrhyncha</taxon>
        <taxon>Membracoidea</taxon>
        <taxon>Cicadellidae</taxon>
        <taxon>Cicadellinae</taxon>
        <taxon>Proconiini</taxon>
        <taxon>Homalodisca</taxon>
    </lineage>
</organism>
<evidence type="ECO:0000313" key="3">
    <source>
        <dbReference type="EMBL" id="JAS84108.1"/>
    </source>
</evidence>
<evidence type="ECO:0000256" key="1">
    <source>
        <dbReference type="SAM" id="MobiDB-lite"/>
    </source>
</evidence>
<feature type="chain" id="PRO_5008585033" evidence="2">
    <location>
        <begin position="20"/>
        <end position="352"/>
    </location>
</feature>
<evidence type="ECO:0000256" key="2">
    <source>
        <dbReference type="SAM" id="SignalP"/>
    </source>
</evidence>
<protein>
    <submittedName>
        <fullName evidence="3">Uncharacterized protein</fullName>
    </submittedName>
</protein>
<dbReference type="AlphaFoldDB" id="A0A1B6IB18"/>
<feature type="region of interest" description="Disordered" evidence="1">
    <location>
        <begin position="17"/>
        <end position="81"/>
    </location>
</feature>